<feature type="region of interest" description="Disordered" evidence="1">
    <location>
        <begin position="24"/>
        <end position="99"/>
    </location>
</feature>
<name>A8WYI0_CAEBR</name>
<dbReference type="EMBL" id="HE601135">
    <property type="protein sequence ID" value="CAP25438.1"/>
    <property type="molecule type" value="Genomic_DNA"/>
</dbReference>
<dbReference type="Proteomes" id="UP000008549">
    <property type="component" value="Unassembled WGS sequence"/>
</dbReference>
<dbReference type="InParanoid" id="A8WYI0"/>
<feature type="compositionally biased region" description="Basic and acidic residues" evidence="1">
    <location>
        <begin position="70"/>
        <end position="99"/>
    </location>
</feature>
<dbReference type="HOGENOM" id="CLU_1397470_0_0_1"/>
<evidence type="ECO:0000313" key="4">
    <source>
        <dbReference type="WormBase" id="CBG04799"/>
    </source>
</evidence>
<evidence type="ECO:0000313" key="3">
    <source>
        <dbReference type="Proteomes" id="UP000008549"/>
    </source>
</evidence>
<dbReference type="RefSeq" id="XP_002637979.1">
    <property type="nucleotide sequence ID" value="XM_002637933.1"/>
</dbReference>
<reference evidence="2 3" key="1">
    <citation type="journal article" date="2003" name="PLoS Biol.">
        <title>The genome sequence of Caenorhabditis briggsae: a platform for comparative genomics.</title>
        <authorList>
            <person name="Stein L.D."/>
            <person name="Bao Z."/>
            <person name="Blasiar D."/>
            <person name="Blumenthal T."/>
            <person name="Brent M.R."/>
            <person name="Chen N."/>
            <person name="Chinwalla A."/>
            <person name="Clarke L."/>
            <person name="Clee C."/>
            <person name="Coghlan A."/>
            <person name="Coulson A."/>
            <person name="D'Eustachio P."/>
            <person name="Fitch D.H."/>
            <person name="Fulton L.A."/>
            <person name="Fulton R.E."/>
            <person name="Griffiths-Jones S."/>
            <person name="Harris T.W."/>
            <person name="Hillier L.W."/>
            <person name="Kamath R."/>
            <person name="Kuwabara P.E."/>
            <person name="Mardis E.R."/>
            <person name="Marra M.A."/>
            <person name="Miner T.L."/>
            <person name="Minx P."/>
            <person name="Mullikin J.C."/>
            <person name="Plumb R.W."/>
            <person name="Rogers J."/>
            <person name="Schein J.E."/>
            <person name="Sohrmann M."/>
            <person name="Spieth J."/>
            <person name="Stajich J.E."/>
            <person name="Wei C."/>
            <person name="Willey D."/>
            <person name="Wilson R.K."/>
            <person name="Durbin R."/>
            <person name="Waterston R.H."/>
        </authorList>
    </citation>
    <scope>NUCLEOTIDE SEQUENCE [LARGE SCALE GENOMIC DNA]</scope>
    <source>
        <strain evidence="2 3">AF16</strain>
    </source>
</reference>
<accession>A8WYI0</accession>
<evidence type="ECO:0000313" key="2">
    <source>
        <dbReference type="EMBL" id="CAP25438.1"/>
    </source>
</evidence>
<dbReference type="CTD" id="8579976"/>
<dbReference type="WormBase" id="CBG04799">
    <property type="protein sequence ID" value="CBP49416"/>
    <property type="gene ID" value="WBGene00027407"/>
</dbReference>
<keyword evidence="3" id="KW-1185">Reference proteome</keyword>
<sequence length="195" mass="22346">MDKNLDSQEDYTIDHRKKIDELHSGLQQDKHFGGIDSQCGGKNETKSGSCGPKGLSKEAKRCDKMEDEPMDKRRESDVRNKEISYQKAKMDKNLDSHKEFTMEDQKKIDDMRFGGQQDKHFGGVHSKCGGKNETKGGSCGDKGQCKQGNRCDKMEDEPMDKRRESDVRNKEMEKLKILVSEIFISEIEKIISKDY</sequence>
<evidence type="ECO:0000256" key="1">
    <source>
        <dbReference type="SAM" id="MobiDB-lite"/>
    </source>
</evidence>
<protein>
    <submittedName>
        <fullName evidence="2">Protein CBG04799</fullName>
    </submittedName>
</protein>
<feature type="compositionally biased region" description="Basic and acidic residues" evidence="1">
    <location>
        <begin position="24"/>
        <end position="33"/>
    </location>
</feature>
<organism evidence="2 3">
    <name type="scientific">Caenorhabditis briggsae</name>
    <dbReference type="NCBI Taxonomy" id="6238"/>
    <lineage>
        <taxon>Eukaryota</taxon>
        <taxon>Metazoa</taxon>
        <taxon>Ecdysozoa</taxon>
        <taxon>Nematoda</taxon>
        <taxon>Chromadorea</taxon>
        <taxon>Rhabditida</taxon>
        <taxon>Rhabditina</taxon>
        <taxon>Rhabditomorpha</taxon>
        <taxon>Rhabditoidea</taxon>
        <taxon>Rhabditidae</taxon>
        <taxon>Peloderinae</taxon>
        <taxon>Caenorhabditis</taxon>
    </lineage>
</organism>
<dbReference type="GeneID" id="8579976"/>
<feature type="region of interest" description="Disordered" evidence="1">
    <location>
        <begin position="132"/>
        <end position="168"/>
    </location>
</feature>
<proteinExistence type="predicted"/>
<gene>
    <name evidence="2 4" type="ORF">CBG04799</name>
    <name evidence="2" type="ORF">CBG_04799</name>
</gene>
<feature type="compositionally biased region" description="Basic and acidic residues" evidence="1">
    <location>
        <begin position="55"/>
        <end position="64"/>
    </location>
</feature>
<dbReference type="AlphaFoldDB" id="A8WYI0"/>
<reference evidence="2 3" key="2">
    <citation type="journal article" date="2011" name="PLoS Genet.">
        <title>Caenorhabditis briggsae recombinant inbred line genotypes reveal inter-strain incompatibility and the evolution of recombination.</title>
        <authorList>
            <person name="Ross J.A."/>
            <person name="Koboldt D.C."/>
            <person name="Staisch J.E."/>
            <person name="Chamberlin H.M."/>
            <person name="Gupta B.P."/>
            <person name="Miller R.D."/>
            <person name="Baird S.E."/>
            <person name="Haag E.S."/>
        </authorList>
    </citation>
    <scope>NUCLEOTIDE SEQUENCE [LARGE SCALE GENOMIC DNA]</scope>
    <source>
        <strain evidence="2 3">AF16</strain>
    </source>
</reference>
<dbReference type="KEGG" id="cbr:CBG_04799"/>
<feature type="compositionally biased region" description="Basic and acidic residues" evidence="1">
    <location>
        <begin position="159"/>
        <end position="168"/>
    </location>
</feature>